<dbReference type="InterPro" id="IPR050390">
    <property type="entry name" value="C5-Methyltransferase"/>
</dbReference>
<dbReference type="Proteomes" id="UP000751190">
    <property type="component" value="Unassembled WGS sequence"/>
</dbReference>
<accession>A0A8J6C646</accession>
<dbReference type="EMBL" id="JAGTXO010000048">
    <property type="protein sequence ID" value="KAG8458720.1"/>
    <property type="molecule type" value="Genomic_DNA"/>
</dbReference>
<feature type="domain" description="BAH" evidence="2">
    <location>
        <begin position="58"/>
        <end position="177"/>
    </location>
</feature>
<dbReference type="Gene3D" id="2.30.30.490">
    <property type="match status" value="1"/>
</dbReference>
<dbReference type="AlphaFoldDB" id="A0A8J6C646"/>
<comment type="caution">
    <text evidence="3">The sequence shown here is derived from an EMBL/GenBank/DDBJ whole genome shotgun (WGS) entry which is preliminary data.</text>
</comment>
<gene>
    <name evidence="3" type="ORF">KFE25_012918</name>
</gene>
<dbReference type="CDD" id="cd04370">
    <property type="entry name" value="BAH"/>
    <property type="match status" value="1"/>
</dbReference>
<evidence type="ECO:0000313" key="3">
    <source>
        <dbReference type="EMBL" id="KAG8458720.1"/>
    </source>
</evidence>
<dbReference type="Pfam" id="PF01426">
    <property type="entry name" value="BAH"/>
    <property type="match status" value="1"/>
</dbReference>
<dbReference type="GO" id="GO:0003682">
    <property type="term" value="F:chromatin binding"/>
    <property type="evidence" value="ECO:0007669"/>
    <property type="project" value="InterPro"/>
</dbReference>
<keyword evidence="4" id="KW-1185">Reference proteome</keyword>
<dbReference type="InterPro" id="IPR043151">
    <property type="entry name" value="BAH_sf"/>
</dbReference>
<dbReference type="PANTHER" id="PTHR10629:SF52">
    <property type="entry name" value="DNA (CYTOSINE-5)-METHYLTRANSFERASE 1"/>
    <property type="match status" value="1"/>
</dbReference>
<dbReference type="GO" id="GO:0003886">
    <property type="term" value="F:DNA (cytosine-5-)-methyltransferase activity"/>
    <property type="evidence" value="ECO:0007669"/>
    <property type="project" value="TreeGrafter"/>
</dbReference>
<dbReference type="PROSITE" id="PS51038">
    <property type="entry name" value="BAH"/>
    <property type="match status" value="1"/>
</dbReference>
<feature type="region of interest" description="Disordered" evidence="1">
    <location>
        <begin position="197"/>
        <end position="241"/>
    </location>
</feature>
<reference evidence="3" key="1">
    <citation type="submission" date="2021-05" db="EMBL/GenBank/DDBJ databases">
        <title>The genome of the haptophyte Pavlova lutheri (Diacronema luteri, Pavlovales) - a model for lipid biosynthesis in eukaryotic algae.</title>
        <authorList>
            <person name="Hulatt C.J."/>
            <person name="Posewitz M.C."/>
        </authorList>
    </citation>
    <scope>NUCLEOTIDE SEQUENCE</scope>
    <source>
        <strain evidence="3">NIVA-4/92</strain>
    </source>
</reference>
<dbReference type="GO" id="GO:0003677">
    <property type="term" value="F:DNA binding"/>
    <property type="evidence" value="ECO:0007669"/>
    <property type="project" value="TreeGrafter"/>
</dbReference>
<evidence type="ECO:0000256" key="1">
    <source>
        <dbReference type="SAM" id="MobiDB-lite"/>
    </source>
</evidence>
<evidence type="ECO:0000259" key="2">
    <source>
        <dbReference type="PROSITE" id="PS51038"/>
    </source>
</evidence>
<dbReference type="GO" id="GO:0044027">
    <property type="term" value="P:negative regulation of gene expression via chromosomal CpG island methylation"/>
    <property type="evidence" value="ECO:0007669"/>
    <property type="project" value="TreeGrafter"/>
</dbReference>
<dbReference type="SMART" id="SM00439">
    <property type="entry name" value="BAH"/>
    <property type="match status" value="1"/>
</dbReference>
<dbReference type="PANTHER" id="PTHR10629">
    <property type="entry name" value="CYTOSINE-SPECIFIC METHYLTRANSFERASE"/>
    <property type="match status" value="1"/>
</dbReference>
<proteinExistence type="predicted"/>
<protein>
    <recommendedName>
        <fullName evidence="2">BAH domain-containing protein</fullName>
    </recommendedName>
</protein>
<name>A0A8J6C646_DIALT</name>
<dbReference type="InterPro" id="IPR001025">
    <property type="entry name" value="BAH_dom"/>
</dbReference>
<organism evidence="3 4">
    <name type="scientific">Diacronema lutheri</name>
    <name type="common">Unicellular marine alga</name>
    <name type="synonym">Monochrysis lutheri</name>
    <dbReference type="NCBI Taxonomy" id="2081491"/>
    <lineage>
        <taxon>Eukaryota</taxon>
        <taxon>Haptista</taxon>
        <taxon>Haptophyta</taxon>
        <taxon>Pavlovophyceae</taxon>
        <taxon>Pavlovales</taxon>
        <taxon>Pavlovaceae</taxon>
        <taxon>Diacronema</taxon>
    </lineage>
</organism>
<dbReference type="OrthoDB" id="1922186at2759"/>
<evidence type="ECO:0000313" key="4">
    <source>
        <dbReference type="Proteomes" id="UP000751190"/>
    </source>
</evidence>
<sequence>MEGPPQLENIDGNGMLVRMPAEGEESLTCLGEPKPGTRLVDGAEQPVSDYVSISVYGQTISLGDQVYLHPEEVGMPCEIGLITRLFEDADGERMVTTRWFWRSVHLEQPSDQPPYHLRELFLSHTSDDSPAAAIERKVTVYHLREADRINKAVFEQPDTFFYKRTYEPQTGRFGLHAPHAGNCLTGADAAPAIATDEPDASRGAAADSTEPPAKRGKRAEQGGRAGGSTPSRAEEDTEAQRALQKLADKVERNRQDVAQRVDEVRSLVKLVKDQVMRIGAAPATAAASGCKAGH</sequence>